<dbReference type="Gene3D" id="3.30.2420.10">
    <property type="entry name" value="TonB"/>
    <property type="match status" value="1"/>
</dbReference>
<comment type="subcellular location">
    <subcellularLocation>
        <location evidence="1">Membrane</location>
        <topology evidence="1">Single-pass membrane protein</topology>
    </subcellularLocation>
</comment>
<feature type="chain" id="PRO_5046385323" evidence="5">
    <location>
        <begin position="22"/>
        <end position="477"/>
    </location>
</feature>
<dbReference type="InterPro" id="IPR037682">
    <property type="entry name" value="TonB_C"/>
</dbReference>
<dbReference type="SUPFAM" id="SSF74653">
    <property type="entry name" value="TolA/TonB C-terminal domain"/>
    <property type="match status" value="1"/>
</dbReference>
<keyword evidence="3" id="KW-1133">Transmembrane helix</keyword>
<feature type="signal peptide" evidence="5">
    <location>
        <begin position="1"/>
        <end position="21"/>
    </location>
</feature>
<accession>A0ABS3E320</accession>
<protein>
    <submittedName>
        <fullName evidence="7">TonB family protein</fullName>
    </submittedName>
</protein>
<evidence type="ECO:0000256" key="1">
    <source>
        <dbReference type="ARBA" id="ARBA00004167"/>
    </source>
</evidence>
<sequence>MKRIFLGAALTLAGMAMPAFANFDKAMESYTAGNFTEAYRSFDALAAIGDYSSAFNIGVMHYRGEYVEQDPVEGWAWMQLAASQSGSEDMMRTAGKIFAALDSDGQKAAQQRLDQLLHTHGKETILGDLNPVMLSDEECEIERTPIAKTQPRYPTHELRRGRFGRVVLEYSVMPAGHVRDVTVAQSSADSFANAAAESALSYRYEPAAVTEPTSGVKTAVSFNITGPVKNQHRLVAELNEWKGKAEAGDAVAQYVYAYRLGVFRSFRRFMKGVDLEYQAANKWYLEAARQGIPQAQFEIGRNMVMGRGCKADTENGLKWITAAAAAGVPEAQNYLATSVGAIPEADRREHAIRWLKNAASNGHYFSGLLLAWELVSGPGAPSAQDLALASDLVAAKPVNYFDEVRILETKAAVAAAQGSFKTAQKLQKRAIKTAGKLEWDLRDANHRQAAYLRGEKWSGPYYFDIELAPGSVQVAAE</sequence>
<name>A0ABS3E320_9GAMM</name>
<feature type="domain" description="TonB C-terminal" evidence="6">
    <location>
        <begin position="138"/>
        <end position="231"/>
    </location>
</feature>
<dbReference type="SMART" id="SM00671">
    <property type="entry name" value="SEL1"/>
    <property type="match status" value="4"/>
</dbReference>
<reference evidence="7 8" key="1">
    <citation type="submission" date="2020-12" db="EMBL/GenBank/DDBJ databases">
        <title>Oil enriched cultivation method for isolating marine PHA-producing bacteria.</title>
        <authorList>
            <person name="Zheng W."/>
            <person name="Yu S."/>
            <person name="Huang Y."/>
        </authorList>
    </citation>
    <scope>NUCLEOTIDE SEQUENCE [LARGE SCALE GENOMIC DNA]</scope>
    <source>
        <strain evidence="7 8">SN0-2</strain>
    </source>
</reference>
<dbReference type="PANTHER" id="PTHR11102">
    <property type="entry name" value="SEL-1-LIKE PROTEIN"/>
    <property type="match status" value="1"/>
</dbReference>
<dbReference type="PANTHER" id="PTHR11102:SF160">
    <property type="entry name" value="ERAD-ASSOCIATED E3 UBIQUITIN-PROTEIN LIGASE COMPONENT HRD3"/>
    <property type="match status" value="1"/>
</dbReference>
<evidence type="ECO:0000256" key="2">
    <source>
        <dbReference type="ARBA" id="ARBA00022692"/>
    </source>
</evidence>
<gene>
    <name evidence="7" type="ORF">JF535_01545</name>
</gene>
<evidence type="ECO:0000256" key="4">
    <source>
        <dbReference type="ARBA" id="ARBA00023136"/>
    </source>
</evidence>
<keyword evidence="2" id="KW-0812">Transmembrane</keyword>
<evidence type="ECO:0000256" key="3">
    <source>
        <dbReference type="ARBA" id="ARBA00022989"/>
    </source>
</evidence>
<dbReference type="InterPro" id="IPR006260">
    <property type="entry name" value="TonB/TolA_C"/>
</dbReference>
<dbReference type="InterPro" id="IPR011990">
    <property type="entry name" value="TPR-like_helical_dom_sf"/>
</dbReference>
<dbReference type="InterPro" id="IPR006597">
    <property type="entry name" value="Sel1-like"/>
</dbReference>
<dbReference type="Pfam" id="PF03544">
    <property type="entry name" value="TonB_C"/>
    <property type="match status" value="1"/>
</dbReference>
<dbReference type="NCBIfam" id="TIGR01352">
    <property type="entry name" value="tonB_Cterm"/>
    <property type="match status" value="1"/>
</dbReference>
<dbReference type="EMBL" id="JAEKJR010000001">
    <property type="protein sequence ID" value="MBN8429524.1"/>
    <property type="molecule type" value="Genomic_DNA"/>
</dbReference>
<evidence type="ECO:0000259" key="6">
    <source>
        <dbReference type="PROSITE" id="PS52015"/>
    </source>
</evidence>
<organism evidence="7 8">
    <name type="scientific">Microbulbifer salipaludis</name>
    <dbReference type="NCBI Taxonomy" id="187980"/>
    <lineage>
        <taxon>Bacteria</taxon>
        <taxon>Pseudomonadati</taxon>
        <taxon>Pseudomonadota</taxon>
        <taxon>Gammaproteobacteria</taxon>
        <taxon>Cellvibrionales</taxon>
        <taxon>Microbulbiferaceae</taxon>
        <taxon>Microbulbifer</taxon>
    </lineage>
</organism>
<keyword evidence="5" id="KW-0732">Signal</keyword>
<evidence type="ECO:0000313" key="7">
    <source>
        <dbReference type="EMBL" id="MBN8429524.1"/>
    </source>
</evidence>
<dbReference type="Pfam" id="PF08238">
    <property type="entry name" value="Sel1"/>
    <property type="match status" value="4"/>
</dbReference>
<dbReference type="Gene3D" id="1.25.40.10">
    <property type="entry name" value="Tetratricopeptide repeat domain"/>
    <property type="match status" value="2"/>
</dbReference>
<dbReference type="Proteomes" id="UP000664293">
    <property type="component" value="Unassembled WGS sequence"/>
</dbReference>
<keyword evidence="4" id="KW-0472">Membrane</keyword>
<keyword evidence="8" id="KW-1185">Reference proteome</keyword>
<dbReference type="PROSITE" id="PS52015">
    <property type="entry name" value="TONB_CTD"/>
    <property type="match status" value="1"/>
</dbReference>
<dbReference type="InterPro" id="IPR050767">
    <property type="entry name" value="Sel1_AlgK"/>
</dbReference>
<evidence type="ECO:0000313" key="8">
    <source>
        <dbReference type="Proteomes" id="UP000664293"/>
    </source>
</evidence>
<evidence type="ECO:0000256" key="5">
    <source>
        <dbReference type="SAM" id="SignalP"/>
    </source>
</evidence>
<comment type="caution">
    <text evidence="7">The sequence shown here is derived from an EMBL/GenBank/DDBJ whole genome shotgun (WGS) entry which is preliminary data.</text>
</comment>
<dbReference type="RefSeq" id="WP_206998258.1">
    <property type="nucleotide sequence ID" value="NZ_JAEKJR010000001.1"/>
</dbReference>
<dbReference type="SUPFAM" id="SSF81901">
    <property type="entry name" value="HCP-like"/>
    <property type="match status" value="2"/>
</dbReference>
<proteinExistence type="predicted"/>